<accession>A0A432LB98</accession>
<feature type="transmembrane region" description="Helical" evidence="1">
    <location>
        <begin position="91"/>
        <end position="112"/>
    </location>
</feature>
<keyword evidence="1" id="KW-0472">Membrane</keyword>
<feature type="transmembrane region" description="Helical" evidence="1">
    <location>
        <begin position="1402"/>
        <end position="1424"/>
    </location>
</feature>
<sequence>MAKTDKMARGVCMLLLIGIVLFLSREMIFSKKYIVFSDIDFGYFDSIYIERILGLFNENFSSMNFFNLSRLVFIYPLELISSLLDGTVPQLLLKLVIATVLLISSVGAYKLIEYLLLDHFKSFPTRLHYVGLIIPALFYTLNPWVIIRIQHIFLLAGYAAFPWILLYFLRLFPIYKESERLSTKLTWDDYSSAIKIGFFVCIGSAAIHYFFYYVIALGLIFLILLYKNFRIISSFNNLVRITIKKVFLLIGCITIFNAYWILTYITSMFITSVEPSNVNVVDTLQMFSRFSSVPNVLYLISYWWPMFEVNRYLNWSFWVGGGVFLALIFYIIFFRYGWHFYIRLFTWLTVMITILSLGVNTAIISDINVFVVTKVPIIGHIFRDPNKLIGVMALFYSILIGFGVDRTLFSLRSLGFPKVIQLFFILILMVSFHFYFKPFSDVFINHYYDSVEVPKEYEEVQENYIEGGKILWIPTLEHMLLSNGISSFDWNDTENSELIKASSDFHLYSSKKPTIFQNENNHGMVRYTSTYLQHLLDRGTAQHLGEFISWMGFNEVGFHQDVYGHEERQAFNKNVLEQQQDLEKHYEDDVFTLYKTLADDSNVHGVNKLIYSTKQIPNIFSLLDYKKDLNVSATDTGLFWAQLQKQQPPLNENTLLVGDSYLDFIIPYIDEKYAYYPFDYINTGNPYKGWGKTRVQEADWFWTLKMNQLNNNWDYDYGKGLMYTYAPYKLNIEPHKVLSYKGKPLITMEDILNDFFEPENEDVFRLTPFLENNRESAALEGIVQSKDANGELWNVARSKLVDLKEMNLSKFLRIRVKMSGVNAGSVHFKVRFFNKESEEIQVGFVSSSNVLSEYNQSEFFNDFVIPVEARFFRIDILSNQYDSKPTYLWIHDFEISNLSDAGVQNKFILPLREKEEKSYRILVRMFHSKVGGTTTFTTGKSSIQVNTKNGKDRFVWTDLGDIPFGNGELEIIPSDGLTSINSIVAIPSSKFEEIKLNAETKLKGIQIDTSLIRTDYTVRDEIDTTIFKEKYTTPSSIEDSVIPMVNGKMVKNVDILFDQSFTPSIIGNVMENHSLHYKILRNGKTIYEDGNPGKKALARNFQNTVGEVNNSPNQYYLSMSEIQDTSWSMERYDFSPVFLEKGSYQIEITAVSNVSNSIDKNTTHVLELGEIIVPKELVGSDEQAIRFANMGYEEAQINLNKVEVNGAIQFANEPTESKQWIIYTTDPVEVKKGERYIFEFNLHHTGVEEMHGKLQLLNNEKQLYKSTVLEGSSNQMYVVIKVEQDGFVQPTFLFKGKNDESGLFRLDEARMYPVDSLVKIESSHLLPENQLEDVVGNVKESNGHIVLKETEYAIHNEAYQGVWRLYGDDVKNPYIINFFHNGFYIGKESLTGSIKIVRAMQIPYFIGLVLLVIASIILLFFLCIENSLFQKRVRIKRE</sequence>
<dbReference type="Proteomes" id="UP000287910">
    <property type="component" value="Unassembled WGS sequence"/>
</dbReference>
<evidence type="ECO:0000256" key="1">
    <source>
        <dbReference type="SAM" id="Phobius"/>
    </source>
</evidence>
<organism evidence="2 3">
    <name type="scientific">Lysinibacillus antri</name>
    <dbReference type="NCBI Taxonomy" id="2498145"/>
    <lineage>
        <taxon>Bacteria</taxon>
        <taxon>Bacillati</taxon>
        <taxon>Bacillota</taxon>
        <taxon>Bacilli</taxon>
        <taxon>Bacillales</taxon>
        <taxon>Bacillaceae</taxon>
        <taxon>Lysinibacillus</taxon>
    </lineage>
</organism>
<name>A0A432LB98_9BACI</name>
<feature type="transmembrane region" description="Helical" evidence="1">
    <location>
        <begin position="246"/>
        <end position="270"/>
    </location>
</feature>
<evidence type="ECO:0000313" key="2">
    <source>
        <dbReference type="EMBL" id="RUL52009.1"/>
    </source>
</evidence>
<feature type="transmembrane region" description="Helical" evidence="1">
    <location>
        <begin position="345"/>
        <end position="365"/>
    </location>
</feature>
<feature type="transmembrane region" description="Helical" evidence="1">
    <location>
        <begin position="385"/>
        <end position="404"/>
    </location>
</feature>
<gene>
    <name evidence="2" type="ORF">EK386_10455</name>
</gene>
<keyword evidence="1" id="KW-0812">Transmembrane</keyword>
<comment type="caution">
    <text evidence="2">The sequence shown here is derived from an EMBL/GenBank/DDBJ whole genome shotgun (WGS) entry which is preliminary data.</text>
</comment>
<dbReference type="RefSeq" id="WP_126659114.1">
    <property type="nucleotide sequence ID" value="NZ_RYYR01000012.1"/>
</dbReference>
<dbReference type="EMBL" id="RYYR01000012">
    <property type="protein sequence ID" value="RUL52009.1"/>
    <property type="molecule type" value="Genomic_DNA"/>
</dbReference>
<evidence type="ECO:0000313" key="3">
    <source>
        <dbReference type="Proteomes" id="UP000287910"/>
    </source>
</evidence>
<feature type="transmembrane region" description="Helical" evidence="1">
    <location>
        <begin position="127"/>
        <end position="145"/>
    </location>
</feature>
<protein>
    <submittedName>
        <fullName evidence="2">MFS transporter</fullName>
    </submittedName>
</protein>
<feature type="transmembrane region" description="Helical" evidence="1">
    <location>
        <begin position="152"/>
        <end position="172"/>
    </location>
</feature>
<feature type="transmembrane region" description="Helical" evidence="1">
    <location>
        <begin position="192"/>
        <end position="225"/>
    </location>
</feature>
<feature type="transmembrane region" description="Helical" evidence="1">
    <location>
        <begin position="416"/>
        <end position="436"/>
    </location>
</feature>
<keyword evidence="1" id="KW-1133">Transmembrane helix</keyword>
<feature type="transmembrane region" description="Helical" evidence="1">
    <location>
        <begin position="312"/>
        <end position="333"/>
    </location>
</feature>
<keyword evidence="3" id="KW-1185">Reference proteome</keyword>
<reference evidence="2 3" key="1">
    <citation type="submission" date="2018-12" db="EMBL/GenBank/DDBJ databases">
        <title>Lysinibacillus antri sp. nov., isolated from a cave soil.</title>
        <authorList>
            <person name="Narsing Rao M.P."/>
            <person name="Zhang H."/>
            <person name="Dong Z.-Y."/>
            <person name="Niu X.-K."/>
            <person name="Zhang K."/>
            <person name="Fang B.-Z."/>
            <person name="Kang Y.-Q."/>
            <person name="Xiao M."/>
            <person name="Li W.-J."/>
        </authorList>
    </citation>
    <scope>NUCLEOTIDE SEQUENCE [LARGE SCALE GENOMIC DNA]</scope>
    <source>
        <strain evidence="2 3">SYSU K30002</strain>
    </source>
</reference>
<feature type="transmembrane region" description="Helical" evidence="1">
    <location>
        <begin position="65"/>
        <end position="84"/>
    </location>
</feature>
<proteinExistence type="predicted"/>